<dbReference type="Proteomes" id="UP000662818">
    <property type="component" value="Chromosome"/>
</dbReference>
<name>A0ABX7PI17_9ACTN</name>
<protein>
    <recommendedName>
        <fullName evidence="1">Bacterial Ig-like domain-containing protein</fullName>
    </recommendedName>
</protein>
<feature type="domain" description="Bacterial Ig-like" evidence="1">
    <location>
        <begin position="608"/>
        <end position="693"/>
    </location>
</feature>
<accession>A0ABX7PI17</accession>
<feature type="domain" description="Bacterial Ig-like" evidence="1">
    <location>
        <begin position="998"/>
        <end position="1086"/>
    </location>
</feature>
<dbReference type="InterPro" id="IPR032109">
    <property type="entry name" value="Big_3_5"/>
</dbReference>
<feature type="domain" description="Bacterial Ig-like" evidence="1">
    <location>
        <begin position="801"/>
        <end position="887"/>
    </location>
</feature>
<dbReference type="EMBL" id="CP022295">
    <property type="protein sequence ID" value="QSR25437.1"/>
    <property type="molecule type" value="Genomic_DNA"/>
</dbReference>
<feature type="domain" description="Bacterial Ig-like" evidence="1">
    <location>
        <begin position="1096"/>
        <end position="1189"/>
    </location>
</feature>
<feature type="domain" description="Bacterial Ig-like" evidence="1">
    <location>
        <begin position="702"/>
        <end position="790"/>
    </location>
</feature>
<evidence type="ECO:0000313" key="3">
    <source>
        <dbReference type="Proteomes" id="UP000662818"/>
    </source>
</evidence>
<dbReference type="RefSeq" id="WP_207009608.1">
    <property type="nucleotide sequence ID" value="NZ_CP022295.1"/>
</dbReference>
<dbReference type="InterPro" id="IPR008964">
    <property type="entry name" value="Invasin/intimin_cell_adhesion"/>
</dbReference>
<dbReference type="SUPFAM" id="SSF49373">
    <property type="entry name" value="Invasin/intimin cell-adhesion fragments"/>
    <property type="match status" value="1"/>
</dbReference>
<gene>
    <name evidence="2" type="ORF">CFH99_07335</name>
</gene>
<keyword evidence="3" id="KW-1185">Reference proteome</keyword>
<dbReference type="Gene3D" id="2.60.40.10">
    <property type="entry name" value="Immunoglobulins"/>
    <property type="match status" value="9"/>
</dbReference>
<feature type="domain" description="Bacterial Ig-like" evidence="1">
    <location>
        <begin position="900"/>
        <end position="981"/>
    </location>
</feature>
<feature type="domain" description="Bacterial Ig-like" evidence="1">
    <location>
        <begin position="508"/>
        <end position="595"/>
    </location>
</feature>
<proteinExistence type="predicted"/>
<evidence type="ECO:0000259" key="1">
    <source>
        <dbReference type="Pfam" id="PF16640"/>
    </source>
</evidence>
<reference evidence="2 3" key="1">
    <citation type="submission" date="2017-06" db="EMBL/GenBank/DDBJ databases">
        <title>Complete Genome Sequence of the Soil Carbazole-Degrading Bacterium Nocardioides aromaticivorans IC177.</title>
        <authorList>
            <person name="Vejarano F."/>
            <person name="Suzuki-Minakuchi C."/>
            <person name="Ohtsubo Y."/>
            <person name="Tsuda M."/>
            <person name="Okada K."/>
            <person name="Nojiri H."/>
        </authorList>
    </citation>
    <scope>NUCLEOTIDE SEQUENCE [LARGE SCALE GENOMIC DNA]</scope>
    <source>
        <strain evidence="2 3">IC177</strain>
    </source>
</reference>
<dbReference type="InterPro" id="IPR013783">
    <property type="entry name" value="Ig-like_fold"/>
</dbReference>
<evidence type="ECO:0000313" key="2">
    <source>
        <dbReference type="EMBL" id="QSR25437.1"/>
    </source>
</evidence>
<sequence>MLPAPNDSTLHPSRRRAARDFRRRMAWLSVLATVVATLVGAGTTPALAAQASGDDVAVWSTGWAWTYQTSFRYTGDTADVTINENVTYTVAGVETFQGQSAYKLNISGTITGGGGSAQVDGVGNATLSNFSGSVSGTRYVRRSDLALLQEQQHQDLRAKASISIISTNITAAVDLEMTPRGGWRAIDFPVEAGQSWQSDVDVDYTGGFTYDAGSYGSGADTFDGVFSLDAPAAVTNATASVPAGSIATRRVHTQSSDGSLVSTHWWSPVHRNDAQEYLKLPLDGATLTLDRKLSSSSTPAPSTTLTTTITPSLSCAGGDVTVSGKLSTGAAGVPVSLFLDKSPVTPGASITASATTTSGGNYSVTVAAPAESDGLQKAGARGSWGVVASAGGATGAATLVVTPKACSTLAYTGDLTAPQGGTATVRATLTDRTGGAVSGRTVSFTLSGGATANATTNAAGVAETTIAVAGPPRSATVSASYAGDATLEPASTSEAFTVGAIATTTTVSADPAVVTIGDPVRFHASVVPTHGGDPAGTVQFRVDGSDFGSAVALADGEATSAALSTLGLGDHTVVAVYNGTADHATSTSAAVTFRVREPLKPTTTTSSVDPATAVTGQPVTLGATVATATGTPTGEVVFTVDGEEVGSAPVGPDGNASTTVTDLPVGSNPVVATYTGDDVFGPSSAAPRTVTVSKAAVEVTLVASDSSTVTGEAVGLTATVAVQAPGGGTPGGTVQLLVDGTATGAPVALTNGSATFPPLTSLKAGSHTLAAAYSGSGDYQSGSDQVGQDVAKADTTLALLASPSPSLQDQEVELTATVAAVSPGSGDATGTITFYAGTDAIGSAPLSGGTAVLAVSDLAPGSYQLSARYAGDDDYRGSSSAPVSHTVIEGTAVVATSTVLTSSTNPSTYGELITFRAEVSAADDSAPGGTVQFSVDGQDFGGAVAVGPDGVAESATLASPDPGDHTVIAAFTPAPGYAGSGDILVQTVAAAGVDVALSSTDADAQVGDEVRFSVEVSSQQAGTGVPTGFVQFSVDGQPLGDAVELEDGAATSIAVGDLAPGTHAVTALYSGDIHFRPQLEELTQTVAKVATTTGLSVSATTVTYGDGLVLTALVSPANGDLGVPTGSVTFLADGEEIGSVPVGPAAGGVASAQLSTAALPAGAHHLRAVYGGSAVHDGSGSAVVDVTVAKRATTTTAEAAVVKVTPLGLPLGQLRATVTTSAGPLAGVPVEFKVGAKVVCTSVTNGAGAATCNAGSQLVALVLNGGYTATFLGDANHLSSTARGAILK</sequence>
<organism evidence="2 3">
    <name type="scientific">Nocardioides aromaticivorans</name>
    <dbReference type="NCBI Taxonomy" id="200618"/>
    <lineage>
        <taxon>Bacteria</taxon>
        <taxon>Bacillati</taxon>
        <taxon>Actinomycetota</taxon>
        <taxon>Actinomycetes</taxon>
        <taxon>Propionibacteriales</taxon>
        <taxon>Nocardioidaceae</taxon>
        <taxon>Nocardioides</taxon>
    </lineage>
</organism>
<dbReference type="Pfam" id="PF16640">
    <property type="entry name" value="Big_3_5"/>
    <property type="match status" value="7"/>
</dbReference>